<accession>A0A2R5GQE9</accession>
<evidence type="ECO:0000313" key="4">
    <source>
        <dbReference type="Proteomes" id="UP000241890"/>
    </source>
</evidence>
<reference evidence="3 4" key="1">
    <citation type="submission" date="2017-12" db="EMBL/GenBank/DDBJ databases">
        <title>Sequencing, de novo assembly and annotation of complete genome of a new Thraustochytrid species, strain FCC1311.</title>
        <authorList>
            <person name="Sedici K."/>
            <person name="Godart F."/>
            <person name="Aiese Cigliano R."/>
            <person name="Sanseverino W."/>
            <person name="Barakat M."/>
            <person name="Ortet P."/>
            <person name="Marechal E."/>
            <person name="Cagnac O."/>
            <person name="Amato A."/>
        </authorList>
    </citation>
    <scope>NUCLEOTIDE SEQUENCE [LARGE SCALE GENOMIC DNA]</scope>
</reference>
<organism evidence="3 4">
    <name type="scientific">Hondaea fermentalgiana</name>
    <dbReference type="NCBI Taxonomy" id="2315210"/>
    <lineage>
        <taxon>Eukaryota</taxon>
        <taxon>Sar</taxon>
        <taxon>Stramenopiles</taxon>
        <taxon>Bigyra</taxon>
        <taxon>Labyrinthulomycetes</taxon>
        <taxon>Thraustochytrida</taxon>
        <taxon>Thraustochytriidae</taxon>
        <taxon>Hondaea</taxon>
    </lineage>
</organism>
<dbReference type="EMBL" id="BEYU01000084">
    <property type="protein sequence ID" value="GBG30853.1"/>
    <property type="molecule type" value="Genomic_DNA"/>
</dbReference>
<sequence length="203" mass="22145">MALVRVRFGCKQEILVNANVAADVLLNHVRNKCAREARELLTKRISVVASELDAYARRKASTEAAGPPRHIAKEEGEGEKQDPQEDNDGKANAEEKDPTDDARESLLSRLEEAIACRREQLENLQAALAQCAALEDENARVELLLDGNPKGLADAGTASALECLGPLTQLELAMYQESPEGETSVPQSLIFDIPNDDTLVRVE</sequence>
<dbReference type="InParanoid" id="A0A2R5GQE9"/>
<proteinExistence type="predicted"/>
<gene>
    <name evidence="3" type="ORF">FCC1311_070732</name>
</gene>
<feature type="coiled-coil region" evidence="1">
    <location>
        <begin position="107"/>
        <end position="144"/>
    </location>
</feature>
<keyword evidence="1" id="KW-0175">Coiled coil</keyword>
<evidence type="ECO:0000256" key="1">
    <source>
        <dbReference type="SAM" id="Coils"/>
    </source>
</evidence>
<evidence type="ECO:0000256" key="2">
    <source>
        <dbReference type="SAM" id="MobiDB-lite"/>
    </source>
</evidence>
<feature type="region of interest" description="Disordered" evidence="2">
    <location>
        <begin position="58"/>
        <end position="103"/>
    </location>
</feature>
<dbReference type="AlphaFoldDB" id="A0A2R5GQE9"/>
<dbReference type="Proteomes" id="UP000241890">
    <property type="component" value="Unassembled WGS sequence"/>
</dbReference>
<keyword evidence="4" id="KW-1185">Reference proteome</keyword>
<protein>
    <submittedName>
        <fullName evidence="3">Uncharacterized protein</fullName>
    </submittedName>
</protein>
<name>A0A2R5GQE9_9STRA</name>
<evidence type="ECO:0000313" key="3">
    <source>
        <dbReference type="EMBL" id="GBG30853.1"/>
    </source>
</evidence>
<feature type="compositionally biased region" description="Basic and acidic residues" evidence="2">
    <location>
        <begin position="71"/>
        <end position="103"/>
    </location>
</feature>
<comment type="caution">
    <text evidence="3">The sequence shown here is derived from an EMBL/GenBank/DDBJ whole genome shotgun (WGS) entry which is preliminary data.</text>
</comment>